<dbReference type="Proteomes" id="UP000032274">
    <property type="component" value="Unassembled WGS sequence"/>
</dbReference>
<dbReference type="EMBL" id="JXIG01000562">
    <property type="protein sequence ID" value="KIU01067.1"/>
    <property type="molecule type" value="Genomic_DNA"/>
</dbReference>
<evidence type="ECO:0000313" key="3">
    <source>
        <dbReference type="Proteomes" id="UP000032274"/>
    </source>
</evidence>
<sequence length="97" mass="9916">MLVMRGAGQSVSNAAWQVINNGNGSGMDMQRFEVGTGLAERLDASGQRYLKCPAASPGGNALSAGQLTLFVNETSGQLCALVKLADGSVRSAAISLT</sequence>
<gene>
    <name evidence="1" type="ORF">QU38_02670</name>
    <name evidence="2" type="ORF">QU38_02675</name>
</gene>
<protein>
    <submittedName>
        <fullName evidence="1">Uncharacterized protein</fullName>
    </submittedName>
</protein>
<accession>A0AA40JPF2</accession>
<dbReference type="EMBL" id="JXIG01000562">
    <property type="protein sequence ID" value="KIU01068.1"/>
    <property type="molecule type" value="Genomic_DNA"/>
</dbReference>
<evidence type="ECO:0000313" key="1">
    <source>
        <dbReference type="EMBL" id="KIU01067.1"/>
    </source>
</evidence>
<reference evidence="1 3" key="1">
    <citation type="submission" date="2015-01" db="EMBL/GenBank/DDBJ databases">
        <title>Characterization of Swiss Staphylococcus aureus strains involved in food poisoning.</title>
        <authorList>
            <person name="Crovadore J."/>
            <person name="Chablais R."/>
            <person name="Tonacini J."/>
            <person name="Schnyder B."/>
            <person name="Lefort F."/>
        </authorList>
    </citation>
    <scope>NUCLEOTIDE SEQUENCE [LARGE SCALE GENOMIC DNA]</scope>
    <source>
        <strain evidence="1 3">SA-120</strain>
    </source>
</reference>
<proteinExistence type="predicted"/>
<name>A0AA40JPF2_STAAU</name>
<comment type="caution">
    <text evidence="1">The sequence shown here is derived from an EMBL/GenBank/DDBJ whole genome shotgun (WGS) entry which is preliminary data.</text>
</comment>
<evidence type="ECO:0000313" key="2">
    <source>
        <dbReference type="EMBL" id="KIU01068.1"/>
    </source>
</evidence>
<dbReference type="AlphaFoldDB" id="A0AA40JPF2"/>
<organism evidence="1 3">
    <name type="scientific">Staphylococcus aureus</name>
    <dbReference type="NCBI Taxonomy" id="1280"/>
    <lineage>
        <taxon>Bacteria</taxon>
        <taxon>Bacillati</taxon>
        <taxon>Bacillota</taxon>
        <taxon>Bacilli</taxon>
        <taxon>Bacillales</taxon>
        <taxon>Staphylococcaceae</taxon>
        <taxon>Staphylococcus</taxon>
    </lineage>
</organism>